<accession>A0A317VS48</accession>
<sequence length="89" mass="10064">MYPFPPLTLGCTACLASCRSCVSLANQCGVAALHDHRQAVVRHESVHYYCQSRGWPETCSPTPDWYSWYSVSYRGAVPWCLSTYLTVDR</sequence>
<comment type="caution">
    <text evidence="1">The sequence shown here is derived from an EMBL/GenBank/DDBJ whole genome shotgun (WGS) entry which is preliminary data.</text>
</comment>
<name>A0A317VS48_9EURO</name>
<keyword evidence="2" id="KW-1185">Reference proteome</keyword>
<evidence type="ECO:0000313" key="1">
    <source>
        <dbReference type="EMBL" id="PWY76399.1"/>
    </source>
</evidence>
<dbReference type="AlphaFoldDB" id="A0A317VS48"/>
<dbReference type="Proteomes" id="UP000246702">
    <property type="component" value="Unassembled WGS sequence"/>
</dbReference>
<proteinExistence type="predicted"/>
<reference evidence="1 2" key="1">
    <citation type="submission" date="2016-12" db="EMBL/GenBank/DDBJ databases">
        <title>The genomes of Aspergillus section Nigri reveals drivers in fungal speciation.</title>
        <authorList>
            <consortium name="DOE Joint Genome Institute"/>
            <person name="Vesth T.C."/>
            <person name="Nybo J."/>
            <person name="Theobald S."/>
            <person name="Brandl J."/>
            <person name="Frisvad J.C."/>
            <person name="Nielsen K.F."/>
            <person name="Lyhne E.K."/>
            <person name="Kogle M.E."/>
            <person name="Kuo A."/>
            <person name="Riley R."/>
            <person name="Clum A."/>
            <person name="Nolan M."/>
            <person name="Lipzen A."/>
            <person name="Salamov A."/>
            <person name="Henrissat B."/>
            <person name="Wiebenga A."/>
            <person name="De Vries R.P."/>
            <person name="Grigoriev I.V."/>
            <person name="Mortensen U.H."/>
            <person name="Andersen M.R."/>
            <person name="Baker S.E."/>
        </authorList>
    </citation>
    <scope>NUCLEOTIDE SEQUENCE [LARGE SCALE GENOMIC DNA]</scope>
    <source>
        <strain evidence="1 2">CBS 115572</strain>
    </source>
</reference>
<dbReference type="OrthoDB" id="10480976at2759"/>
<dbReference type="GeneID" id="37108239"/>
<evidence type="ECO:0000313" key="2">
    <source>
        <dbReference type="Proteomes" id="UP000246702"/>
    </source>
</evidence>
<organism evidence="1 2">
    <name type="scientific">Aspergillus sclerotioniger CBS 115572</name>
    <dbReference type="NCBI Taxonomy" id="1450535"/>
    <lineage>
        <taxon>Eukaryota</taxon>
        <taxon>Fungi</taxon>
        <taxon>Dikarya</taxon>
        <taxon>Ascomycota</taxon>
        <taxon>Pezizomycotina</taxon>
        <taxon>Eurotiomycetes</taxon>
        <taxon>Eurotiomycetidae</taxon>
        <taxon>Eurotiales</taxon>
        <taxon>Aspergillaceae</taxon>
        <taxon>Aspergillus</taxon>
        <taxon>Aspergillus subgen. Circumdati</taxon>
    </lineage>
</organism>
<protein>
    <submittedName>
        <fullName evidence="1">Uncharacterized protein</fullName>
    </submittedName>
</protein>
<gene>
    <name evidence="1" type="ORF">BO94DRAFT_200858</name>
</gene>
<dbReference type="RefSeq" id="XP_025464212.1">
    <property type="nucleotide sequence ID" value="XM_025606096.1"/>
</dbReference>
<dbReference type="EMBL" id="MSFK01000027">
    <property type="protein sequence ID" value="PWY76399.1"/>
    <property type="molecule type" value="Genomic_DNA"/>
</dbReference>